<evidence type="ECO:0000313" key="3">
    <source>
        <dbReference type="Proteomes" id="UP001186944"/>
    </source>
</evidence>
<keyword evidence="3" id="KW-1185">Reference proteome</keyword>
<dbReference type="CDD" id="cd01650">
    <property type="entry name" value="RT_nLTR_like"/>
    <property type="match status" value="1"/>
</dbReference>
<dbReference type="SUPFAM" id="SSF56672">
    <property type="entry name" value="DNA/RNA polymerases"/>
    <property type="match status" value="1"/>
</dbReference>
<dbReference type="AlphaFoldDB" id="A0AA88YJ31"/>
<name>A0AA88YJ31_PINIB</name>
<evidence type="ECO:0000259" key="1">
    <source>
        <dbReference type="PROSITE" id="PS50878"/>
    </source>
</evidence>
<proteinExistence type="predicted"/>
<comment type="caution">
    <text evidence="2">The sequence shown here is derived from an EMBL/GenBank/DDBJ whole genome shotgun (WGS) entry which is preliminary data.</text>
</comment>
<dbReference type="Proteomes" id="UP001186944">
    <property type="component" value="Unassembled WGS sequence"/>
</dbReference>
<sequence>MNATLLPTRRNRSDIQFRNFLKHEHLSVFQCSDEPTYVHGVGSSQIDYFLTTEDMNFTQAYVMADMPCNTSSHAPVRATLHVNLSGSSSSDCVHTRFRKLWNRGNLHLYKQAVSERLCSKHISSDIEKSVTQIQSTLLQAESIAIPKKVVQLKGPKWKASPKSKQIRKKSLDTMKLWKDAGKPGPEHPLSLQRKSLKRELRSTHRQEMALERKSFYNQIMQEDRGESFFRLLKRANGHTNLSVSILHDGKRLVSTKDQCCGFSAFYEDLAMPKDGSHFDDNYKDKVEFDLHLIRNIVDNTDEDVPAVSLTEVQTAVSKLHNKKASDEFGLSAEHLKNAGDTLLHSLSQLFTMILESKEIPQQFQCGVIHPIHKRGKDASLCTNYRGITVSSTIGKVFEHVILGKIEEKLPSEQSSLQFGFTKGLSPLMAALVLSETIVEGIENNVPVYLAYLDTQKAFDVVDHNSMKCKLFHQDVNHHIWKTVDKLYSTLSSKVIWKGELSDSFAICQGVRQGGILSTGLYKVYINDLLLSLEKSRIGATIGSTYVGCPTVADDLSLASNYEIDTQHMLDISYKYANRERYIIHPEKSVLMRRFIPKGYQETISDWKLGDTEISISTNATHVGILRSSEDELGKNVDERISCARRTLYSMTYTGLHGSNGLTPAVCSKIYQTYVLPRLLYGMEITVPLRKHIEKLESFHISTLRIIQSLPKRTSRSICYLLLGIRPIEAEIHIRQLTFFGSIVRSGNSTLLNLTRRQLALKTCKSRSWFVHVEGLVERYGLPSLDTILDNTPTKTEWKKIVYNHIEKYWRAELVRDCMDKSTLSSCNWDSLQFGTLHPLWKYQNSCIMDVKRGTVKARLLTGTYIVQSKLARFNQNEVDPTCQFCRRDIETYAHMLLKCGALHSYRKPHIEQLRSLLMGWSGSDLWNNFSLDIKLQCVLDVSVLVNGGLIPNNQDFLHKCEQVTKKLCYSVHCGRLYLQNMLNGRTRRVVDNAVSC</sequence>
<accession>A0AA88YJ31</accession>
<gene>
    <name evidence="2" type="ORF">FSP39_012756</name>
</gene>
<dbReference type="InterPro" id="IPR036691">
    <property type="entry name" value="Endo/exonu/phosph_ase_sf"/>
</dbReference>
<dbReference type="PANTHER" id="PTHR47027:SF20">
    <property type="entry name" value="REVERSE TRANSCRIPTASE-LIKE PROTEIN WITH RNA-DIRECTED DNA POLYMERASE DOMAIN"/>
    <property type="match status" value="1"/>
</dbReference>
<dbReference type="Pfam" id="PF00078">
    <property type="entry name" value="RVT_1"/>
    <property type="match status" value="1"/>
</dbReference>
<dbReference type="PROSITE" id="PS50878">
    <property type="entry name" value="RT_POL"/>
    <property type="match status" value="1"/>
</dbReference>
<dbReference type="InterPro" id="IPR000477">
    <property type="entry name" value="RT_dom"/>
</dbReference>
<organism evidence="2 3">
    <name type="scientific">Pinctada imbricata</name>
    <name type="common">Atlantic pearl-oyster</name>
    <name type="synonym">Pinctada martensii</name>
    <dbReference type="NCBI Taxonomy" id="66713"/>
    <lineage>
        <taxon>Eukaryota</taxon>
        <taxon>Metazoa</taxon>
        <taxon>Spiralia</taxon>
        <taxon>Lophotrochozoa</taxon>
        <taxon>Mollusca</taxon>
        <taxon>Bivalvia</taxon>
        <taxon>Autobranchia</taxon>
        <taxon>Pteriomorphia</taxon>
        <taxon>Pterioida</taxon>
        <taxon>Pterioidea</taxon>
        <taxon>Pteriidae</taxon>
        <taxon>Pinctada</taxon>
    </lineage>
</organism>
<feature type="domain" description="Reverse transcriptase" evidence="1">
    <location>
        <begin position="352"/>
        <end position="601"/>
    </location>
</feature>
<reference evidence="2" key="1">
    <citation type="submission" date="2019-08" db="EMBL/GenBank/DDBJ databases">
        <title>The improved chromosome-level genome for the pearl oyster Pinctada fucata martensii using PacBio sequencing and Hi-C.</title>
        <authorList>
            <person name="Zheng Z."/>
        </authorList>
    </citation>
    <scope>NUCLEOTIDE SEQUENCE</scope>
    <source>
        <strain evidence="2">ZZ-2019</strain>
        <tissue evidence="2">Adductor muscle</tissue>
    </source>
</reference>
<dbReference type="EMBL" id="VSWD01000005">
    <property type="protein sequence ID" value="KAK3102626.1"/>
    <property type="molecule type" value="Genomic_DNA"/>
</dbReference>
<dbReference type="InterPro" id="IPR043502">
    <property type="entry name" value="DNA/RNA_pol_sf"/>
</dbReference>
<protein>
    <recommendedName>
        <fullName evidence="1">Reverse transcriptase domain-containing protein</fullName>
    </recommendedName>
</protein>
<evidence type="ECO:0000313" key="2">
    <source>
        <dbReference type="EMBL" id="KAK3102626.1"/>
    </source>
</evidence>
<dbReference type="Gene3D" id="3.60.10.10">
    <property type="entry name" value="Endonuclease/exonuclease/phosphatase"/>
    <property type="match status" value="1"/>
</dbReference>
<dbReference type="PANTHER" id="PTHR47027">
    <property type="entry name" value="REVERSE TRANSCRIPTASE DOMAIN-CONTAINING PROTEIN"/>
    <property type="match status" value="1"/>
</dbReference>